<dbReference type="Pfam" id="PF14541">
    <property type="entry name" value="TAXi_C"/>
    <property type="match status" value="1"/>
</dbReference>
<keyword evidence="6 15" id="KW-0732">Signal</keyword>
<evidence type="ECO:0000256" key="14">
    <source>
        <dbReference type="SAM" id="MobiDB-lite"/>
    </source>
</evidence>
<keyword evidence="4" id="KW-0336">GPI-anchor</keyword>
<evidence type="ECO:0000256" key="8">
    <source>
        <dbReference type="ARBA" id="ARBA00022801"/>
    </source>
</evidence>
<dbReference type="PRINTS" id="PR00792">
    <property type="entry name" value="PEPSIN"/>
</dbReference>
<evidence type="ECO:0000256" key="5">
    <source>
        <dbReference type="ARBA" id="ARBA00022670"/>
    </source>
</evidence>
<dbReference type="Pfam" id="PF14543">
    <property type="entry name" value="TAXi_N"/>
    <property type="match status" value="1"/>
</dbReference>
<evidence type="ECO:0000256" key="12">
    <source>
        <dbReference type="PIRSR" id="PIRSR601461-1"/>
    </source>
</evidence>
<dbReference type="PANTHER" id="PTHR13683:SF339">
    <property type="entry name" value="PEPTIDASE A1 DOMAIN-CONTAINING PROTEIN"/>
    <property type="match status" value="1"/>
</dbReference>
<dbReference type="FunFam" id="2.40.70.10:FF:000012">
    <property type="entry name" value="Aspartyl protease family protein 1"/>
    <property type="match status" value="1"/>
</dbReference>
<evidence type="ECO:0000256" key="2">
    <source>
        <dbReference type="ARBA" id="ARBA00007447"/>
    </source>
</evidence>
<dbReference type="Proteomes" id="UP000327013">
    <property type="component" value="Chromosome 6"/>
</dbReference>
<dbReference type="Gene3D" id="2.40.70.10">
    <property type="entry name" value="Acid Proteases"/>
    <property type="match status" value="2"/>
</dbReference>
<feature type="chain" id="PRO_5024416390" description="Peptidase A1 domain-containing protein" evidence="15">
    <location>
        <begin position="23"/>
        <end position="536"/>
    </location>
</feature>
<keyword evidence="3" id="KW-1003">Cell membrane</keyword>
<evidence type="ECO:0000256" key="1">
    <source>
        <dbReference type="ARBA" id="ARBA00004609"/>
    </source>
</evidence>
<keyword evidence="18" id="KW-1185">Reference proteome</keyword>
<protein>
    <recommendedName>
        <fullName evidence="16">Peptidase A1 domain-containing protein</fullName>
    </recommendedName>
</protein>
<keyword evidence="11" id="KW-0449">Lipoprotein</keyword>
<evidence type="ECO:0000256" key="7">
    <source>
        <dbReference type="ARBA" id="ARBA00022750"/>
    </source>
</evidence>
<dbReference type="InterPro" id="IPR032799">
    <property type="entry name" value="TAXi_C"/>
</dbReference>
<dbReference type="PROSITE" id="PS00141">
    <property type="entry name" value="ASP_PROTEASE"/>
    <property type="match status" value="1"/>
</dbReference>
<dbReference type="GO" id="GO:0098552">
    <property type="term" value="C:side of membrane"/>
    <property type="evidence" value="ECO:0007669"/>
    <property type="project" value="UniProtKB-KW"/>
</dbReference>
<feature type="domain" description="Peptidase A1" evidence="16">
    <location>
        <begin position="103"/>
        <end position="448"/>
    </location>
</feature>
<feature type="region of interest" description="Disordered" evidence="14">
    <location>
        <begin position="458"/>
        <end position="493"/>
    </location>
</feature>
<dbReference type="PROSITE" id="PS51767">
    <property type="entry name" value="PEPTIDASE_A1"/>
    <property type="match status" value="1"/>
</dbReference>
<dbReference type="InterPro" id="IPR033121">
    <property type="entry name" value="PEPTIDASE_A1"/>
</dbReference>
<accession>A0A5N6RGA9</accession>
<comment type="subcellular location">
    <subcellularLocation>
        <location evidence="1">Cell membrane</location>
        <topology evidence="1">Lipid-anchor</topology>
        <topology evidence="1">GPI-anchor</topology>
    </subcellularLocation>
</comment>
<proteinExistence type="inferred from homology"/>
<dbReference type="OrthoDB" id="2747330at2759"/>
<keyword evidence="7 13" id="KW-0064">Aspartyl protease</keyword>
<organism evidence="17 18">
    <name type="scientific">Carpinus fangiana</name>
    <dbReference type="NCBI Taxonomy" id="176857"/>
    <lineage>
        <taxon>Eukaryota</taxon>
        <taxon>Viridiplantae</taxon>
        <taxon>Streptophyta</taxon>
        <taxon>Embryophyta</taxon>
        <taxon>Tracheophyta</taxon>
        <taxon>Spermatophyta</taxon>
        <taxon>Magnoliopsida</taxon>
        <taxon>eudicotyledons</taxon>
        <taxon>Gunneridae</taxon>
        <taxon>Pentapetalae</taxon>
        <taxon>rosids</taxon>
        <taxon>fabids</taxon>
        <taxon>Fagales</taxon>
        <taxon>Betulaceae</taxon>
        <taxon>Carpinus</taxon>
    </lineage>
</organism>
<evidence type="ECO:0000313" key="18">
    <source>
        <dbReference type="Proteomes" id="UP000327013"/>
    </source>
</evidence>
<evidence type="ECO:0000256" key="10">
    <source>
        <dbReference type="ARBA" id="ARBA00023180"/>
    </source>
</evidence>
<dbReference type="InterPro" id="IPR001969">
    <property type="entry name" value="Aspartic_peptidase_AS"/>
</dbReference>
<dbReference type="FunFam" id="2.40.70.10:FF:000014">
    <property type="entry name" value="Aspartyl protease family protein 1"/>
    <property type="match status" value="1"/>
</dbReference>
<name>A0A5N6RGA9_9ROSI</name>
<gene>
    <name evidence="17" type="ORF">FH972_015928</name>
</gene>
<feature type="signal peptide" evidence="15">
    <location>
        <begin position="1"/>
        <end position="22"/>
    </location>
</feature>
<dbReference type="GO" id="GO:0005886">
    <property type="term" value="C:plasma membrane"/>
    <property type="evidence" value="ECO:0007669"/>
    <property type="project" value="UniProtKB-SubCell"/>
</dbReference>
<evidence type="ECO:0000256" key="11">
    <source>
        <dbReference type="ARBA" id="ARBA00023288"/>
    </source>
</evidence>
<keyword evidence="10" id="KW-0325">Glycoprotein</keyword>
<feature type="active site" evidence="12">
    <location>
        <position position="331"/>
    </location>
</feature>
<feature type="active site" evidence="12">
    <location>
        <position position="121"/>
    </location>
</feature>
<evidence type="ECO:0000256" key="13">
    <source>
        <dbReference type="RuleBase" id="RU000454"/>
    </source>
</evidence>
<dbReference type="InterPro" id="IPR001461">
    <property type="entry name" value="Aspartic_peptidase_A1"/>
</dbReference>
<keyword evidence="8 13" id="KW-0378">Hydrolase</keyword>
<evidence type="ECO:0000256" key="15">
    <source>
        <dbReference type="SAM" id="SignalP"/>
    </source>
</evidence>
<dbReference type="GO" id="GO:0006508">
    <property type="term" value="P:proteolysis"/>
    <property type="evidence" value="ECO:0007669"/>
    <property type="project" value="UniProtKB-KW"/>
</dbReference>
<evidence type="ECO:0000256" key="9">
    <source>
        <dbReference type="ARBA" id="ARBA00023136"/>
    </source>
</evidence>
<keyword evidence="9" id="KW-0472">Membrane</keyword>
<dbReference type="AlphaFoldDB" id="A0A5N6RGA9"/>
<comment type="similarity">
    <text evidence="2 13">Belongs to the peptidase A1 family.</text>
</comment>
<dbReference type="InterPro" id="IPR032861">
    <property type="entry name" value="TAXi_N"/>
</dbReference>
<evidence type="ECO:0000256" key="4">
    <source>
        <dbReference type="ARBA" id="ARBA00022622"/>
    </source>
</evidence>
<evidence type="ECO:0000256" key="6">
    <source>
        <dbReference type="ARBA" id="ARBA00022729"/>
    </source>
</evidence>
<evidence type="ECO:0000313" key="17">
    <source>
        <dbReference type="EMBL" id="KAE8077356.1"/>
    </source>
</evidence>
<dbReference type="PANTHER" id="PTHR13683">
    <property type="entry name" value="ASPARTYL PROTEASES"/>
    <property type="match status" value="1"/>
</dbReference>
<dbReference type="GO" id="GO:0004190">
    <property type="term" value="F:aspartic-type endopeptidase activity"/>
    <property type="evidence" value="ECO:0007669"/>
    <property type="project" value="UniProtKB-KW"/>
</dbReference>
<reference evidence="17 18" key="1">
    <citation type="submission" date="2019-06" db="EMBL/GenBank/DDBJ databases">
        <title>A chromosomal-level reference genome of Carpinus fangiana (Coryloideae, Betulaceae).</title>
        <authorList>
            <person name="Yang X."/>
            <person name="Wang Z."/>
            <person name="Zhang L."/>
            <person name="Hao G."/>
            <person name="Liu J."/>
            <person name="Yang Y."/>
        </authorList>
    </citation>
    <scope>NUCLEOTIDE SEQUENCE [LARGE SCALE GENOMIC DNA]</scope>
    <source>
        <strain evidence="17">Cfa_2016G</strain>
        <tissue evidence="17">Leaf</tissue>
    </source>
</reference>
<evidence type="ECO:0000259" key="16">
    <source>
        <dbReference type="PROSITE" id="PS51767"/>
    </source>
</evidence>
<evidence type="ECO:0000256" key="3">
    <source>
        <dbReference type="ARBA" id="ARBA00022475"/>
    </source>
</evidence>
<dbReference type="SUPFAM" id="SSF50630">
    <property type="entry name" value="Acid proteases"/>
    <property type="match status" value="1"/>
</dbReference>
<keyword evidence="5 13" id="KW-0645">Protease</keyword>
<dbReference type="EMBL" id="CM017326">
    <property type="protein sequence ID" value="KAE8077356.1"/>
    <property type="molecule type" value="Genomic_DNA"/>
</dbReference>
<sequence>MENRAVLLVVAAAWLLVDGSAGLTFSSRLIHRFSDEAEVLWASRKGNAQGRSWPRRKSLEYFELLLSNDLKRQRLKLGSKYEMLFPSEGSGTMFFGNDFYWLHYTWIDIGTPNVSFLVALDAGSDLLWVPCECIQCAPLSASYHSMLDKDLSRYSPSFSSTSKHLPCSHNLCKLSTNCKGPKEPCPYIAEYDSENTSSSGFLVEDKLHLASVSDHATQNHVQASVILGCGRKQSGIYLDGAAPDGVMGLGPGDISVPSLLAKAGLVRNSFSICFDENDSGRILFGDVGFATQQSTPFLPIAGKFDTYFIGLEHYCVGSFCLKLTQFQALVDSGTSFTYLPAKIYEKIVLEFDKQVNATRINQSESNWEYCYNASSQELHSVPTMRLILIMNQSFMVNNPVYSVPVNQEFTVFCLGLQRTDNDYGVIGQNFMMGYHLVFDRENLKLGWSKSNCQDIGGEQVHLTPPANDGSPNPLPTTQQQSIPKTPAVPPALAGRASSNSSVAVPCQIPSWLCLTSSLVMLLCLCAGHLIRSFFDL</sequence>
<dbReference type="InterPro" id="IPR021109">
    <property type="entry name" value="Peptidase_aspartic_dom_sf"/>
</dbReference>